<protein>
    <submittedName>
        <fullName evidence="3">Dual specificity phosphatase</fullName>
    </submittedName>
    <submittedName>
        <fullName evidence="4">Dual_specificity phosphatase</fullName>
    </submittedName>
</protein>
<dbReference type="PANTHER" id="PTHR46653">
    <property type="entry name" value="SPECIFICITY PROTEIN PHOSPHATASE, PUTATIVE-RELATED"/>
    <property type="match status" value="1"/>
</dbReference>
<dbReference type="PANTHER" id="PTHR46653:SF1">
    <property type="entry name" value="SPECIFICITY PROTEIN PHOSPHATASE, PUTATIVE-RELATED"/>
    <property type="match status" value="1"/>
</dbReference>
<evidence type="ECO:0000256" key="1">
    <source>
        <dbReference type="SAM" id="MobiDB-lite"/>
    </source>
</evidence>
<dbReference type="PROSITE" id="PS50054">
    <property type="entry name" value="TYR_PHOSPHATASE_DUAL"/>
    <property type="match status" value="1"/>
</dbReference>
<dbReference type="Pfam" id="PF00782">
    <property type="entry name" value="DSPc"/>
    <property type="match status" value="1"/>
</dbReference>
<dbReference type="SMART" id="SM00195">
    <property type="entry name" value="DSPc"/>
    <property type="match status" value="1"/>
</dbReference>
<dbReference type="AlphaFoldDB" id="A0AA86QNH6"/>
<dbReference type="Gene3D" id="3.90.190.10">
    <property type="entry name" value="Protein tyrosine phosphatase superfamily"/>
    <property type="match status" value="1"/>
</dbReference>
<feature type="domain" description="Tyrosine-protein phosphatase" evidence="2">
    <location>
        <begin position="3"/>
        <end position="150"/>
    </location>
</feature>
<keyword evidence="5" id="KW-1185">Reference proteome</keyword>
<dbReference type="InterPro" id="IPR000340">
    <property type="entry name" value="Dual-sp_phosphatase_cat-dom"/>
</dbReference>
<name>A0AA86QNH6_9EUKA</name>
<feature type="region of interest" description="Disordered" evidence="1">
    <location>
        <begin position="423"/>
        <end position="442"/>
    </location>
</feature>
<proteinExistence type="predicted"/>
<evidence type="ECO:0000313" key="5">
    <source>
        <dbReference type="Proteomes" id="UP001642409"/>
    </source>
</evidence>
<evidence type="ECO:0000313" key="3">
    <source>
        <dbReference type="EMBL" id="CAI9956284.1"/>
    </source>
</evidence>
<dbReference type="InterPro" id="IPR020422">
    <property type="entry name" value="TYR_PHOSPHATASE_DUAL_dom"/>
</dbReference>
<reference evidence="3" key="1">
    <citation type="submission" date="2023-06" db="EMBL/GenBank/DDBJ databases">
        <authorList>
            <person name="Kurt Z."/>
        </authorList>
    </citation>
    <scope>NUCLEOTIDE SEQUENCE</scope>
</reference>
<accession>A0AA86QNH6</accession>
<dbReference type="InterPro" id="IPR029021">
    <property type="entry name" value="Prot-tyrosine_phosphatase-like"/>
</dbReference>
<dbReference type="SUPFAM" id="SSF52799">
    <property type="entry name" value="(Phosphotyrosine protein) phosphatases II"/>
    <property type="match status" value="1"/>
</dbReference>
<sequence length="502" mass="57080">MSQFLANRIVENIYVGSRYAAEDGDFLFTNQIRRVINLVANRVPNRFQMMNVKYLSFQFDPTARIFDEQDENISLMIRFIQEAMESDVQVLIHSENGDSRAIVFGAGFLVHRFHWPPERALQFIALKRPGTKPSEILVQQLKEFAARRREKYGNFKDIFGPNAPLRMNDVEILHRNTFLNATNSAPEHVCEVLQVSPVKINVKLQVGVERQMVVRWRDGLTATQPPARFASFNERNQPLNAHLTSALFRGKTMSYNGNAVTKNIPPKVDFDLVPSIGYDFDIPKIHLRLPDGHIVSETHAHIACTRPVSILKKMNINTRDAYRESIYVTIDEYEEVLLKAISKINQEKLNQIENEGNDQIFVPEPSYSQMMDENKPQSQAINKRSAQMLFKSQPTKTLQKSSLSATLPVKSTIPDIMNSMQTQVQAQKGTLSKKRPPTPPRKVDNLSISQVQTLPAVDAKSVLEAKRPTSQKVVSKQVVAVQRYQGYQAYQGMQGRKKSGEL</sequence>
<dbReference type="EMBL" id="CAXDID020000072">
    <property type="protein sequence ID" value="CAL6015330.1"/>
    <property type="molecule type" value="Genomic_DNA"/>
</dbReference>
<dbReference type="EMBL" id="CATOUU010000871">
    <property type="protein sequence ID" value="CAI9956284.1"/>
    <property type="molecule type" value="Genomic_DNA"/>
</dbReference>
<organism evidence="3">
    <name type="scientific">Hexamita inflata</name>
    <dbReference type="NCBI Taxonomy" id="28002"/>
    <lineage>
        <taxon>Eukaryota</taxon>
        <taxon>Metamonada</taxon>
        <taxon>Diplomonadida</taxon>
        <taxon>Hexamitidae</taxon>
        <taxon>Hexamitinae</taxon>
        <taxon>Hexamita</taxon>
    </lineage>
</organism>
<gene>
    <name evidence="4" type="ORF">HINF_LOCUS24718</name>
    <name evidence="3" type="ORF">HINF_LOCUS43929</name>
</gene>
<reference evidence="4 5" key="2">
    <citation type="submission" date="2024-07" db="EMBL/GenBank/DDBJ databases">
        <authorList>
            <person name="Akdeniz Z."/>
        </authorList>
    </citation>
    <scope>NUCLEOTIDE SEQUENCE [LARGE SCALE GENOMIC DNA]</scope>
</reference>
<evidence type="ECO:0000313" key="4">
    <source>
        <dbReference type="EMBL" id="CAL6015330.1"/>
    </source>
</evidence>
<dbReference type="Proteomes" id="UP001642409">
    <property type="component" value="Unassembled WGS sequence"/>
</dbReference>
<comment type="caution">
    <text evidence="3">The sequence shown here is derived from an EMBL/GenBank/DDBJ whole genome shotgun (WGS) entry which is preliminary data.</text>
</comment>
<evidence type="ECO:0000259" key="2">
    <source>
        <dbReference type="PROSITE" id="PS50054"/>
    </source>
</evidence>
<dbReference type="CDD" id="cd14498">
    <property type="entry name" value="DSP"/>
    <property type="match status" value="1"/>
</dbReference>